<dbReference type="EMBL" id="BFBB01000004">
    <property type="protein sequence ID" value="GBF50338.1"/>
    <property type="molecule type" value="Genomic_DNA"/>
</dbReference>
<dbReference type="GO" id="GO:0009055">
    <property type="term" value="F:electron transfer activity"/>
    <property type="evidence" value="ECO:0007669"/>
    <property type="project" value="InterPro"/>
</dbReference>
<evidence type="ECO:0000313" key="6">
    <source>
        <dbReference type="EMBL" id="GBF50338.1"/>
    </source>
</evidence>
<dbReference type="PROSITE" id="PS51007">
    <property type="entry name" value="CYTC"/>
    <property type="match status" value="1"/>
</dbReference>
<name>A0A2P2E0C8_9LEPT</name>
<organism evidence="6 7">
    <name type="scientific">Leptospira ryugenii</name>
    <dbReference type="NCBI Taxonomy" id="1917863"/>
    <lineage>
        <taxon>Bacteria</taxon>
        <taxon>Pseudomonadati</taxon>
        <taxon>Spirochaetota</taxon>
        <taxon>Spirochaetia</taxon>
        <taxon>Leptospirales</taxon>
        <taxon>Leptospiraceae</taxon>
        <taxon>Leptospira</taxon>
    </lineage>
</organism>
<comment type="caution">
    <text evidence="6">The sequence shown here is derived from an EMBL/GenBank/DDBJ whole genome shotgun (WGS) entry which is preliminary data.</text>
</comment>
<dbReference type="GO" id="GO:0020037">
    <property type="term" value="F:heme binding"/>
    <property type="evidence" value="ECO:0007669"/>
    <property type="project" value="InterPro"/>
</dbReference>
<proteinExistence type="predicted"/>
<evidence type="ECO:0000256" key="4">
    <source>
        <dbReference type="PROSITE-ProRule" id="PRU00433"/>
    </source>
</evidence>
<keyword evidence="1 4" id="KW-0349">Heme</keyword>
<evidence type="ECO:0000256" key="2">
    <source>
        <dbReference type="ARBA" id="ARBA00022723"/>
    </source>
</evidence>
<keyword evidence="7" id="KW-1185">Reference proteome</keyword>
<protein>
    <submittedName>
        <fullName evidence="6">Cytochrome C</fullName>
    </submittedName>
</protein>
<gene>
    <name evidence="6" type="ORF">LPTSP4_18630</name>
</gene>
<dbReference type="RefSeq" id="WP_244594339.1">
    <property type="nucleotide sequence ID" value="NZ_BFBB01000004.1"/>
</dbReference>
<keyword evidence="2 4" id="KW-0479">Metal-binding</keyword>
<evidence type="ECO:0000256" key="1">
    <source>
        <dbReference type="ARBA" id="ARBA00022617"/>
    </source>
</evidence>
<evidence type="ECO:0000313" key="7">
    <source>
        <dbReference type="Proteomes" id="UP000245133"/>
    </source>
</evidence>
<dbReference type="InterPro" id="IPR036909">
    <property type="entry name" value="Cyt_c-like_dom_sf"/>
</dbReference>
<evidence type="ECO:0000259" key="5">
    <source>
        <dbReference type="PROSITE" id="PS51007"/>
    </source>
</evidence>
<reference evidence="6 7" key="1">
    <citation type="submission" date="2018-02" db="EMBL/GenBank/DDBJ databases">
        <title>Novel Leptospira species isolated from soil and water in Japan.</title>
        <authorList>
            <person name="Nakao R."/>
            <person name="Masuzawa T."/>
        </authorList>
    </citation>
    <scope>NUCLEOTIDE SEQUENCE [LARGE SCALE GENOMIC DNA]</scope>
    <source>
        <strain evidence="6 7">YH101</strain>
    </source>
</reference>
<sequence length="97" mass="10967">MASPEETELVRKKADLIWEKQCSACHGVDGKSDASLNPKPRNFGTFGMKMGFFFGGDKMREGIYRTISTGKNKAMPAFQGSLKEEEIWSLVDRIERF</sequence>
<dbReference type="GO" id="GO:0046872">
    <property type="term" value="F:metal ion binding"/>
    <property type="evidence" value="ECO:0007669"/>
    <property type="project" value="UniProtKB-KW"/>
</dbReference>
<accession>A0A2P2E0C8</accession>
<dbReference type="AlphaFoldDB" id="A0A2P2E0C8"/>
<dbReference type="Proteomes" id="UP000245133">
    <property type="component" value="Unassembled WGS sequence"/>
</dbReference>
<feature type="domain" description="Cytochrome c" evidence="5">
    <location>
        <begin position="7"/>
        <end position="97"/>
    </location>
</feature>
<dbReference type="SUPFAM" id="SSF46626">
    <property type="entry name" value="Cytochrome c"/>
    <property type="match status" value="1"/>
</dbReference>
<dbReference type="Pfam" id="PF13442">
    <property type="entry name" value="Cytochrome_CBB3"/>
    <property type="match status" value="1"/>
</dbReference>
<dbReference type="Gene3D" id="1.10.760.10">
    <property type="entry name" value="Cytochrome c-like domain"/>
    <property type="match status" value="1"/>
</dbReference>
<evidence type="ECO:0000256" key="3">
    <source>
        <dbReference type="ARBA" id="ARBA00023004"/>
    </source>
</evidence>
<keyword evidence="3 4" id="KW-0408">Iron</keyword>
<dbReference type="InterPro" id="IPR009056">
    <property type="entry name" value="Cyt_c-like_dom"/>
</dbReference>